<evidence type="ECO:0000259" key="1">
    <source>
        <dbReference type="Pfam" id="PF00646"/>
    </source>
</evidence>
<dbReference type="InterPro" id="IPR036047">
    <property type="entry name" value="F-box-like_dom_sf"/>
</dbReference>
<dbReference type="Gene3D" id="1.20.1280.50">
    <property type="match status" value="1"/>
</dbReference>
<dbReference type="InterPro" id="IPR001810">
    <property type="entry name" value="F-box_dom"/>
</dbReference>
<protein>
    <recommendedName>
        <fullName evidence="1">F-box domain-containing protein</fullName>
    </recommendedName>
</protein>
<name>A0AAV9WJT8_9PEZI</name>
<accession>A0AAV9WJT8</accession>
<dbReference type="AlphaFoldDB" id="A0AAV9WJT8"/>
<evidence type="ECO:0000313" key="3">
    <source>
        <dbReference type="Proteomes" id="UP001370758"/>
    </source>
</evidence>
<dbReference type="SUPFAM" id="SSF81383">
    <property type="entry name" value="F-box domain"/>
    <property type="match status" value="1"/>
</dbReference>
<sequence>MSGKMGSDAHTEVIVPPNPTKRMPYLPLEVVEAILLETTALTVLTSCRQVCRTWKCLIETSPKLKYYSTTGLKLNKYDLQPDIPPQVTPMAMDVLSKFWQKIAKHGFADSPKRARTAASSPFGKWITKPISAIRNTLSYCHSYIYMLGSDPGAEDYSTTAKPAAWRHYLMMTFFILTFPINLIWSLSRYYVARVIYNSPFTTINRHRSKIRKETQRLLKIFESAMIRVPFTTAVAAVAPEKSEHIDENNLYTIDISTSTNWSNITDYFGPILDQSQKPTTVPATYYNTINLLAIPVFFYIPSKINPIPVGLLSGGYNSSNYGGRVIQPTDAVVMVKFEYFKYGEEKGAERFVFRGKDPFDAMRGEEGEYLGMTHWGHYHRVKV</sequence>
<feature type="domain" description="F-box" evidence="1">
    <location>
        <begin position="26"/>
        <end position="64"/>
    </location>
</feature>
<dbReference type="Proteomes" id="UP001370758">
    <property type="component" value="Unassembled WGS sequence"/>
</dbReference>
<dbReference type="Pfam" id="PF00646">
    <property type="entry name" value="F-box"/>
    <property type="match status" value="1"/>
</dbReference>
<evidence type="ECO:0000313" key="2">
    <source>
        <dbReference type="EMBL" id="KAK6509805.1"/>
    </source>
</evidence>
<proteinExistence type="predicted"/>
<reference evidence="2 3" key="1">
    <citation type="submission" date="2023-08" db="EMBL/GenBank/DDBJ databases">
        <authorList>
            <person name="Palmer J.M."/>
        </authorList>
    </citation>
    <scope>NUCLEOTIDE SEQUENCE [LARGE SCALE GENOMIC DNA]</scope>
    <source>
        <strain evidence="2 3">TWF481</strain>
    </source>
</reference>
<dbReference type="EMBL" id="JAVHJL010000002">
    <property type="protein sequence ID" value="KAK6509805.1"/>
    <property type="molecule type" value="Genomic_DNA"/>
</dbReference>
<organism evidence="2 3">
    <name type="scientific">Arthrobotrys musiformis</name>
    <dbReference type="NCBI Taxonomy" id="47236"/>
    <lineage>
        <taxon>Eukaryota</taxon>
        <taxon>Fungi</taxon>
        <taxon>Dikarya</taxon>
        <taxon>Ascomycota</taxon>
        <taxon>Pezizomycotina</taxon>
        <taxon>Orbiliomycetes</taxon>
        <taxon>Orbiliales</taxon>
        <taxon>Orbiliaceae</taxon>
        <taxon>Arthrobotrys</taxon>
    </lineage>
</organism>
<gene>
    <name evidence="2" type="ORF">TWF481_004534</name>
</gene>
<keyword evidence="3" id="KW-1185">Reference proteome</keyword>
<comment type="caution">
    <text evidence="2">The sequence shown here is derived from an EMBL/GenBank/DDBJ whole genome shotgun (WGS) entry which is preliminary data.</text>
</comment>